<accession>A0ACC2U548</accession>
<dbReference type="EMBL" id="QTSX02001470">
    <property type="protein sequence ID" value="KAJ9081557.1"/>
    <property type="molecule type" value="Genomic_DNA"/>
</dbReference>
<protein>
    <submittedName>
        <fullName evidence="1">Uncharacterized protein</fullName>
    </submittedName>
</protein>
<evidence type="ECO:0000313" key="2">
    <source>
        <dbReference type="Proteomes" id="UP001165960"/>
    </source>
</evidence>
<gene>
    <name evidence="1" type="ORF">DSO57_1013478</name>
</gene>
<comment type="caution">
    <text evidence="1">The sequence shown here is derived from an EMBL/GenBank/DDBJ whole genome shotgun (WGS) entry which is preliminary data.</text>
</comment>
<evidence type="ECO:0000313" key="1">
    <source>
        <dbReference type="EMBL" id="KAJ9081557.1"/>
    </source>
</evidence>
<reference evidence="1" key="1">
    <citation type="submission" date="2022-04" db="EMBL/GenBank/DDBJ databases">
        <title>Genome of the entomopathogenic fungus Entomophthora muscae.</title>
        <authorList>
            <person name="Elya C."/>
            <person name="Lovett B.R."/>
            <person name="Lee E."/>
            <person name="Macias A.M."/>
            <person name="Hajek A.E."/>
            <person name="De Bivort B.L."/>
            <person name="Kasson M.T."/>
            <person name="De Fine Licht H.H."/>
            <person name="Stajich J.E."/>
        </authorList>
    </citation>
    <scope>NUCLEOTIDE SEQUENCE</scope>
    <source>
        <strain evidence="1">Berkeley</strain>
    </source>
</reference>
<keyword evidence="2" id="KW-1185">Reference proteome</keyword>
<dbReference type="Proteomes" id="UP001165960">
    <property type="component" value="Unassembled WGS sequence"/>
</dbReference>
<proteinExistence type="predicted"/>
<name>A0ACC2U548_9FUNG</name>
<organism evidence="1 2">
    <name type="scientific">Entomophthora muscae</name>
    <dbReference type="NCBI Taxonomy" id="34485"/>
    <lineage>
        <taxon>Eukaryota</taxon>
        <taxon>Fungi</taxon>
        <taxon>Fungi incertae sedis</taxon>
        <taxon>Zoopagomycota</taxon>
        <taxon>Entomophthoromycotina</taxon>
        <taxon>Entomophthoromycetes</taxon>
        <taxon>Entomophthorales</taxon>
        <taxon>Entomophthoraceae</taxon>
        <taxon>Entomophthora</taxon>
    </lineage>
</organism>
<sequence length="731" mass="80100">MKLIVLVGVSYAALKECGDGSQINLSGLLPSCEKLNGSLVVDKHIPDKLELQEVTGGLDFRAELPSYFQKPLKVSKLKLDFSSSVDINFSHITTEEIDIRGHFKGLVFNTEPSVFIWRSGSFKHISGIKGSHLRNVELRPSKKGAVQFKDVKSLDSLTLSYPSDFSIFPNLKEANVIKLVEYQRDINLDIETADTIKIQFRSGAEGEVRLGKLTTVHNSINVTGSAVKFSAPKLTWGRLVFNSQLQTLELNQGLEWIGKARFDSSDFCEKYYNAFNARKLQFDTPNSCNANYRRSSGSNTSTSFLGPYTGNDVPLKAVHLNRLAIRSTDSIANRCESSSAEASKSLTFSDKSAHSTSDINKVDGTLKVSDSDYFSMPNLFEIQGSLAVTDSKFFSAACVSKITGDLKVMDSNHFSVPSLKEMQGNLIIRDSPNFSVAGHVKIGGNLSIRDSNEFAAPNLIEVQGSMEVLDSKSFSSPSITKIGGDLKIADSGNFSLSNLKEIKGNLDVLDSSGSSSDSLISLEKADKVHLGYDGSSLNFNSLKSITSLKISDSHLVNVTGIDVERLDSLILDSCPHLNHIPLTNLKSLNNLLISSTYSFGISSTNNIVITSSYNNVFYSSSGSNEEPNEDKLKSVLQENILKPLCAIGRQITLEGNADFQALYQRCSSIVAPIESTKLQMTGFKDMKLVYNLKARVLRVFPASKEKDLPKLYSASQKCTQAFYHSFSFLGS</sequence>